<feature type="binding site" evidence="13">
    <location>
        <begin position="62"/>
        <end position="68"/>
    </location>
    <ligand>
        <name>substrate</name>
    </ligand>
</feature>
<evidence type="ECO:0000256" key="13">
    <source>
        <dbReference type="PIRSR" id="PIRSR606262-2"/>
    </source>
</evidence>
<comment type="cofactor">
    <cofactor evidence="1 14 15">
        <name>Zn(2+)</name>
        <dbReference type="ChEBI" id="CHEBI:29105"/>
    </cofactor>
</comment>
<dbReference type="NCBIfam" id="TIGR01354">
    <property type="entry name" value="cyt_deam_tetra"/>
    <property type="match status" value="1"/>
</dbReference>
<feature type="binding site" evidence="14">
    <location>
        <position position="73"/>
    </location>
    <ligand>
        <name>Zn(2+)</name>
        <dbReference type="ChEBI" id="CHEBI:29105"/>
        <note>catalytic</note>
    </ligand>
</feature>
<dbReference type="PANTHER" id="PTHR11644">
    <property type="entry name" value="CYTIDINE DEAMINASE"/>
    <property type="match status" value="1"/>
</dbReference>
<sequence length="160" mass="17549">MINSDIELKYIAYNDEAELEPEDRALIDDAKKASESSYSPYSNFEVGAALLLETGEVVRGSNQENSSYPCGSCAEQVALFHSGANHKDVVIKKIAVTAKKKGGSAFLPVTPCGSCRQVMLEYQIKQNLPIEILMQVSANKWIKVSSVEVLLPFCFNKNAL</sequence>
<dbReference type="eggNOG" id="COG0295">
    <property type="taxonomic scope" value="Bacteria"/>
</dbReference>
<proteinExistence type="inferred from homology"/>
<evidence type="ECO:0000256" key="2">
    <source>
        <dbReference type="ARBA" id="ARBA00003949"/>
    </source>
</evidence>
<dbReference type="Proteomes" id="UP000011135">
    <property type="component" value="Unassembled WGS sequence"/>
</dbReference>
<dbReference type="SUPFAM" id="SSF53927">
    <property type="entry name" value="Cytidine deaminase-like"/>
    <property type="match status" value="1"/>
</dbReference>
<dbReference type="InterPro" id="IPR016193">
    <property type="entry name" value="Cytidine_deaminase-like"/>
</dbReference>
<dbReference type="EC" id="3.5.4.5" evidence="4 15"/>
<feature type="active site" description="Proton donor" evidence="12">
    <location>
        <position position="75"/>
    </location>
</feature>
<keyword evidence="8 14" id="KW-0862">Zinc</keyword>
<dbReference type="GO" id="GO:0005829">
    <property type="term" value="C:cytosol"/>
    <property type="evidence" value="ECO:0007669"/>
    <property type="project" value="TreeGrafter"/>
</dbReference>
<evidence type="ECO:0000256" key="11">
    <source>
        <dbReference type="ARBA" id="ARBA00049558"/>
    </source>
</evidence>
<feature type="binding site" evidence="14">
    <location>
        <position position="112"/>
    </location>
    <ligand>
        <name>Zn(2+)</name>
        <dbReference type="ChEBI" id="CHEBI:29105"/>
        <note>catalytic</note>
    </ligand>
</feature>
<evidence type="ECO:0000313" key="17">
    <source>
        <dbReference type="EMBL" id="ELR70410.1"/>
    </source>
</evidence>
<evidence type="ECO:0000256" key="6">
    <source>
        <dbReference type="ARBA" id="ARBA00022723"/>
    </source>
</evidence>
<accession>L8JNJ7</accession>
<evidence type="ECO:0000259" key="16">
    <source>
        <dbReference type="PROSITE" id="PS51747"/>
    </source>
</evidence>
<protein>
    <recommendedName>
        <fullName evidence="5 15">Cytidine deaminase</fullName>
        <ecNumber evidence="4 15">3.5.4.5</ecNumber>
    </recommendedName>
    <alternativeName>
        <fullName evidence="9 15">Cytidine aminohydrolase</fullName>
    </alternativeName>
</protein>
<evidence type="ECO:0000256" key="10">
    <source>
        <dbReference type="ARBA" id="ARBA00049252"/>
    </source>
</evidence>
<dbReference type="GO" id="GO:0072527">
    <property type="term" value="P:pyrimidine-containing compound metabolic process"/>
    <property type="evidence" value="ECO:0007669"/>
    <property type="project" value="UniProtKB-ARBA"/>
</dbReference>
<evidence type="ECO:0000256" key="7">
    <source>
        <dbReference type="ARBA" id="ARBA00022801"/>
    </source>
</evidence>
<comment type="function">
    <text evidence="2 15">This enzyme scavenges exogenous and endogenous cytidine and 2'-deoxycytidine for UMP synthesis.</text>
</comment>
<reference evidence="17 18" key="1">
    <citation type="submission" date="2012-12" db="EMBL/GenBank/DDBJ databases">
        <title>Genome assembly of Fulvivirga imtechensis AK7.</title>
        <authorList>
            <person name="Nupur N."/>
            <person name="Khatri I."/>
            <person name="Kumar R."/>
            <person name="Subramanian S."/>
            <person name="Pinnaka A."/>
        </authorList>
    </citation>
    <scope>NUCLEOTIDE SEQUENCE [LARGE SCALE GENOMIC DNA]</scope>
    <source>
        <strain evidence="17 18">AK7</strain>
    </source>
</reference>
<evidence type="ECO:0000256" key="4">
    <source>
        <dbReference type="ARBA" id="ARBA00012783"/>
    </source>
</evidence>
<comment type="catalytic activity">
    <reaction evidence="11 15">
        <text>cytidine + H2O + H(+) = uridine + NH4(+)</text>
        <dbReference type="Rhea" id="RHEA:16069"/>
        <dbReference type="ChEBI" id="CHEBI:15377"/>
        <dbReference type="ChEBI" id="CHEBI:15378"/>
        <dbReference type="ChEBI" id="CHEBI:16704"/>
        <dbReference type="ChEBI" id="CHEBI:17562"/>
        <dbReference type="ChEBI" id="CHEBI:28938"/>
        <dbReference type="EC" id="3.5.4.5"/>
    </reaction>
</comment>
<dbReference type="EMBL" id="AMZN01000054">
    <property type="protein sequence ID" value="ELR70410.1"/>
    <property type="molecule type" value="Genomic_DNA"/>
</dbReference>
<dbReference type="PROSITE" id="PS51747">
    <property type="entry name" value="CYT_DCMP_DEAMINASES_2"/>
    <property type="match status" value="1"/>
</dbReference>
<evidence type="ECO:0000256" key="5">
    <source>
        <dbReference type="ARBA" id="ARBA00018266"/>
    </source>
</evidence>
<gene>
    <name evidence="17" type="ORF">C900_03764</name>
</gene>
<dbReference type="InterPro" id="IPR006262">
    <property type="entry name" value="Cyt_deam_tetra"/>
</dbReference>
<comment type="catalytic activity">
    <reaction evidence="10 15">
        <text>2'-deoxycytidine + H2O + H(+) = 2'-deoxyuridine + NH4(+)</text>
        <dbReference type="Rhea" id="RHEA:13433"/>
        <dbReference type="ChEBI" id="CHEBI:15377"/>
        <dbReference type="ChEBI" id="CHEBI:15378"/>
        <dbReference type="ChEBI" id="CHEBI:15698"/>
        <dbReference type="ChEBI" id="CHEBI:16450"/>
        <dbReference type="ChEBI" id="CHEBI:28938"/>
        <dbReference type="EC" id="3.5.4.5"/>
    </reaction>
</comment>
<keyword evidence="18" id="KW-1185">Reference proteome</keyword>
<dbReference type="InterPro" id="IPR002125">
    <property type="entry name" value="CMP_dCMP_dom"/>
</dbReference>
<dbReference type="AlphaFoldDB" id="L8JNJ7"/>
<keyword evidence="6 14" id="KW-0479">Metal-binding</keyword>
<evidence type="ECO:0000256" key="9">
    <source>
        <dbReference type="ARBA" id="ARBA00032005"/>
    </source>
</evidence>
<evidence type="ECO:0000256" key="15">
    <source>
        <dbReference type="RuleBase" id="RU364006"/>
    </source>
</evidence>
<dbReference type="GO" id="GO:0008270">
    <property type="term" value="F:zinc ion binding"/>
    <property type="evidence" value="ECO:0007669"/>
    <property type="project" value="UniProtKB-UniRule"/>
</dbReference>
<feature type="domain" description="CMP/dCMP-type deaminase" evidence="16">
    <location>
        <begin position="21"/>
        <end position="158"/>
    </location>
</feature>
<evidence type="ECO:0000256" key="12">
    <source>
        <dbReference type="PIRSR" id="PIRSR606262-1"/>
    </source>
</evidence>
<evidence type="ECO:0000256" key="14">
    <source>
        <dbReference type="PIRSR" id="PIRSR606262-3"/>
    </source>
</evidence>
<keyword evidence="7 15" id="KW-0378">Hydrolase</keyword>
<evidence type="ECO:0000256" key="1">
    <source>
        <dbReference type="ARBA" id="ARBA00001947"/>
    </source>
</evidence>
<dbReference type="RefSeq" id="WP_009581170.1">
    <property type="nucleotide sequence ID" value="NZ_AMZN01000054.1"/>
</dbReference>
<dbReference type="NCBIfam" id="NF004064">
    <property type="entry name" value="PRK05578.1"/>
    <property type="match status" value="1"/>
</dbReference>
<dbReference type="OrthoDB" id="9795347at2"/>
<dbReference type="Pfam" id="PF00383">
    <property type="entry name" value="dCMP_cyt_deam_1"/>
    <property type="match status" value="1"/>
</dbReference>
<evidence type="ECO:0000313" key="18">
    <source>
        <dbReference type="Proteomes" id="UP000011135"/>
    </source>
</evidence>
<dbReference type="InterPro" id="IPR016192">
    <property type="entry name" value="APOBEC/CMP_deaminase_Zn-bd"/>
</dbReference>
<evidence type="ECO:0000256" key="8">
    <source>
        <dbReference type="ARBA" id="ARBA00022833"/>
    </source>
</evidence>
<name>L8JNJ7_9BACT</name>
<comment type="similarity">
    <text evidence="3 15">Belongs to the cytidine and deoxycytidylate deaminase family.</text>
</comment>
<dbReference type="PANTHER" id="PTHR11644:SF2">
    <property type="entry name" value="CYTIDINE DEAMINASE"/>
    <property type="match status" value="1"/>
</dbReference>
<organism evidence="17 18">
    <name type="scientific">Fulvivirga imtechensis AK7</name>
    <dbReference type="NCBI Taxonomy" id="1237149"/>
    <lineage>
        <taxon>Bacteria</taxon>
        <taxon>Pseudomonadati</taxon>
        <taxon>Bacteroidota</taxon>
        <taxon>Cytophagia</taxon>
        <taxon>Cytophagales</taxon>
        <taxon>Fulvivirgaceae</taxon>
        <taxon>Fulvivirga</taxon>
    </lineage>
</organism>
<dbReference type="GO" id="GO:0042802">
    <property type="term" value="F:identical protein binding"/>
    <property type="evidence" value="ECO:0007669"/>
    <property type="project" value="UniProtKB-ARBA"/>
</dbReference>
<comment type="caution">
    <text evidence="17">The sequence shown here is derived from an EMBL/GenBank/DDBJ whole genome shotgun (WGS) entry which is preliminary data.</text>
</comment>
<dbReference type="InterPro" id="IPR050202">
    <property type="entry name" value="Cyt/Deoxycyt_deaminase"/>
</dbReference>
<dbReference type="PROSITE" id="PS00903">
    <property type="entry name" value="CYT_DCMP_DEAMINASES_1"/>
    <property type="match status" value="1"/>
</dbReference>
<dbReference type="GO" id="GO:0004126">
    <property type="term" value="F:cytidine deaminase activity"/>
    <property type="evidence" value="ECO:0007669"/>
    <property type="project" value="UniProtKB-UniRule"/>
</dbReference>
<feature type="binding site" evidence="14">
    <location>
        <position position="115"/>
    </location>
    <ligand>
        <name>Zn(2+)</name>
        <dbReference type="ChEBI" id="CHEBI:29105"/>
        <note>catalytic</note>
    </ligand>
</feature>
<dbReference type="GO" id="GO:0055086">
    <property type="term" value="P:nucleobase-containing small molecule metabolic process"/>
    <property type="evidence" value="ECO:0007669"/>
    <property type="project" value="UniProtKB-ARBA"/>
</dbReference>
<dbReference type="Gene3D" id="3.40.140.10">
    <property type="entry name" value="Cytidine Deaminase, domain 2"/>
    <property type="match status" value="1"/>
</dbReference>
<dbReference type="CDD" id="cd01283">
    <property type="entry name" value="cytidine_deaminase"/>
    <property type="match status" value="1"/>
</dbReference>
<dbReference type="STRING" id="1237149.C900_03764"/>
<evidence type="ECO:0000256" key="3">
    <source>
        <dbReference type="ARBA" id="ARBA00006576"/>
    </source>
</evidence>